<evidence type="ECO:0000259" key="1">
    <source>
        <dbReference type="PROSITE" id="PS51831"/>
    </source>
</evidence>
<dbReference type="RefSeq" id="WP_283174019.1">
    <property type="nucleotide sequence ID" value="NZ_JAPNOA010000029.1"/>
</dbReference>
<dbReference type="SMART" id="SM00471">
    <property type="entry name" value="HDc"/>
    <property type="match status" value="1"/>
</dbReference>
<dbReference type="SUPFAM" id="SSF55781">
    <property type="entry name" value="GAF domain-like"/>
    <property type="match status" value="1"/>
</dbReference>
<name>A0A9X3EEM6_9GAMM</name>
<reference evidence="3" key="1">
    <citation type="submission" date="2022-11" db="EMBL/GenBank/DDBJ databases">
        <title>Parathalassolutuus dongxingensis gen. nov., sp. nov., a novel member of family Oceanospirillaceae isolated from a coastal shrimp pond in Guangxi, China.</title>
        <authorList>
            <person name="Chen H."/>
        </authorList>
    </citation>
    <scope>NUCLEOTIDE SEQUENCE</scope>
    <source>
        <strain evidence="3">G-43</strain>
    </source>
</reference>
<dbReference type="AlphaFoldDB" id="A0A9X3EEM6"/>
<dbReference type="InterPro" id="IPR029016">
    <property type="entry name" value="GAF-like_dom_sf"/>
</dbReference>
<protein>
    <submittedName>
        <fullName evidence="3">HD-GYP domain-containing protein</fullName>
    </submittedName>
</protein>
<dbReference type="GO" id="GO:0008081">
    <property type="term" value="F:phosphoric diester hydrolase activity"/>
    <property type="evidence" value="ECO:0007669"/>
    <property type="project" value="UniProtKB-ARBA"/>
</dbReference>
<dbReference type="Gene3D" id="1.10.3210.10">
    <property type="entry name" value="Hypothetical protein af1432"/>
    <property type="match status" value="1"/>
</dbReference>
<keyword evidence="4" id="KW-1185">Reference proteome</keyword>
<dbReference type="PANTHER" id="PTHR45228:SF1">
    <property type="entry name" value="CYCLIC DI-GMP PHOSPHODIESTERASE TM_0186"/>
    <property type="match status" value="1"/>
</dbReference>
<dbReference type="PANTHER" id="PTHR45228">
    <property type="entry name" value="CYCLIC DI-GMP PHOSPHODIESTERASE TM_0186-RELATED"/>
    <property type="match status" value="1"/>
</dbReference>
<feature type="domain" description="HD-GYP" evidence="2">
    <location>
        <begin position="162"/>
        <end position="371"/>
    </location>
</feature>
<dbReference type="PROSITE" id="PS51832">
    <property type="entry name" value="HD_GYP"/>
    <property type="match status" value="1"/>
</dbReference>
<evidence type="ECO:0000259" key="2">
    <source>
        <dbReference type="PROSITE" id="PS51832"/>
    </source>
</evidence>
<dbReference type="PROSITE" id="PS51831">
    <property type="entry name" value="HD"/>
    <property type="match status" value="1"/>
</dbReference>
<dbReference type="InterPro" id="IPR037522">
    <property type="entry name" value="HD_GYP_dom"/>
</dbReference>
<evidence type="ECO:0000313" key="4">
    <source>
        <dbReference type="Proteomes" id="UP001150830"/>
    </source>
</evidence>
<dbReference type="InterPro" id="IPR052020">
    <property type="entry name" value="Cyclic_di-GMP/3'3'-cGAMP_PDE"/>
</dbReference>
<evidence type="ECO:0000313" key="3">
    <source>
        <dbReference type="EMBL" id="MCY0965805.1"/>
    </source>
</evidence>
<dbReference type="CDD" id="cd00077">
    <property type="entry name" value="HDc"/>
    <property type="match status" value="1"/>
</dbReference>
<dbReference type="InterPro" id="IPR003607">
    <property type="entry name" value="HD/PDEase_dom"/>
</dbReference>
<dbReference type="Pfam" id="PF13487">
    <property type="entry name" value="HD_5"/>
    <property type="match status" value="1"/>
</dbReference>
<feature type="domain" description="HD" evidence="1">
    <location>
        <begin position="184"/>
        <end position="319"/>
    </location>
</feature>
<dbReference type="SUPFAM" id="SSF109604">
    <property type="entry name" value="HD-domain/PDEase-like"/>
    <property type="match status" value="1"/>
</dbReference>
<accession>A0A9X3EEM6</accession>
<organism evidence="3 4">
    <name type="scientific">Parathalassolituus penaei</name>
    <dbReference type="NCBI Taxonomy" id="2997323"/>
    <lineage>
        <taxon>Bacteria</taxon>
        <taxon>Pseudomonadati</taxon>
        <taxon>Pseudomonadota</taxon>
        <taxon>Gammaproteobacteria</taxon>
        <taxon>Oceanospirillales</taxon>
        <taxon>Oceanospirillaceae</taxon>
        <taxon>Parathalassolituus</taxon>
    </lineage>
</organism>
<comment type="caution">
    <text evidence="3">The sequence shown here is derived from an EMBL/GenBank/DDBJ whole genome shotgun (WGS) entry which is preliminary data.</text>
</comment>
<dbReference type="InterPro" id="IPR006674">
    <property type="entry name" value="HD_domain"/>
</dbReference>
<dbReference type="EMBL" id="JAPNOA010000029">
    <property type="protein sequence ID" value="MCY0965805.1"/>
    <property type="molecule type" value="Genomic_DNA"/>
</dbReference>
<dbReference type="Proteomes" id="UP001150830">
    <property type="component" value="Unassembled WGS sequence"/>
</dbReference>
<sequence>MSSNAHSMLMNRVESLSERLALIHDNILQRVSLVDRVSCAIYDPATDLLKTFINSTRNGNALNRYQYPLEASVSLSRLAASGECRVIDFIPGSVSPDNPHSVWLLEQGYQSSFTVPLFSGDHLVGFVFFDSLTEAAFTDIVQRDLVLFCNLILMAIVSELTAVSCLMTTAQVAREFVTLRDFETGAHLTRMALLARLIVRDMAQEYNLDDEFVEHLYLFAPLHDIGKIGVPDQILLKPGKLNDTEWVVMKSHVVKGVDIIRRVLKDYQLSHMVDSRLMINIVAGHHERLDGSGYPKGLSGDEIPLEARIVAVADMFDALTSKRPYKEAWPLADAFDELRHLAAIGQIDSRCVQALLDNQEVVADIISHYRDPEEQPALQE</sequence>
<gene>
    <name evidence="3" type="ORF">OUO13_11445</name>
</gene>
<proteinExistence type="predicted"/>
<dbReference type="Gene3D" id="3.30.450.40">
    <property type="match status" value="1"/>
</dbReference>